<reference evidence="4" key="1">
    <citation type="submission" date="2023-10" db="EMBL/GenBank/DDBJ databases">
        <title>Genome assembly of Pristionchus species.</title>
        <authorList>
            <person name="Yoshida K."/>
            <person name="Sommer R.J."/>
        </authorList>
    </citation>
    <scope>NUCLEOTIDE SEQUENCE</scope>
    <source>
        <strain evidence="4">RS5133</strain>
    </source>
</reference>
<dbReference type="Pfam" id="PF07690">
    <property type="entry name" value="MFS_1"/>
    <property type="match status" value="1"/>
</dbReference>
<feature type="transmembrane region" description="Helical" evidence="2">
    <location>
        <begin position="441"/>
        <end position="463"/>
    </location>
</feature>
<gene>
    <name evidence="4" type="ORF">PFISCL1PPCAC_9512</name>
</gene>
<proteinExistence type="predicted"/>
<evidence type="ECO:0000259" key="3">
    <source>
        <dbReference type="PROSITE" id="PS50850"/>
    </source>
</evidence>
<dbReference type="InterPro" id="IPR036259">
    <property type="entry name" value="MFS_trans_sf"/>
</dbReference>
<feature type="transmembrane region" description="Helical" evidence="2">
    <location>
        <begin position="147"/>
        <end position="169"/>
    </location>
</feature>
<dbReference type="SUPFAM" id="SSF103473">
    <property type="entry name" value="MFS general substrate transporter"/>
    <property type="match status" value="1"/>
</dbReference>
<keyword evidence="5" id="KW-1185">Reference proteome</keyword>
<keyword evidence="2" id="KW-0472">Membrane</keyword>
<sequence>MEQFSGKRGKNEFSYVRFIILAVSTLFLSFVLASVMAFNTTYVVMCNTTASPLNSQYERLMNQSASATIAFDWAPGYLSLAHQRFSFNAVQRSFSFAGPFAGGLIGTFPMLYVLRRLGAHKTMFIIGLLSSLICALTPQAISMSFELFIVLRFISGFITAPLFPVLGTIIEDWATMDEKGLFMGVLSAHLEIAPLFTLPVAAMIAENINWPTVFYVHGLLCALFTVAWLVFYRNDPADHWLISFKEVETIKWGKHHGDARMASPPYCAVLSSPAVWSIFAAAIGTVFVGQFMGVFSPQYFTSVLGYSPTLTGTLAIIPIIAALPVKFLTGIVSDRMSVMSEIAKVRLFNSLASFLGAFFLVLVLFISPSTNLTAATTLIMIPFIMIPFTTGGFQKAALLVARQHAPAVFSVIHIFAMITLLTGTFIIPLLTPDNTFDQWKLVFLIFIVILVISNVIFIIFVSAEPAEWAERKMEFVQLSE</sequence>
<feature type="transmembrane region" description="Helical" evidence="2">
    <location>
        <begin position="345"/>
        <end position="366"/>
    </location>
</feature>
<dbReference type="Proteomes" id="UP001432322">
    <property type="component" value="Unassembled WGS sequence"/>
</dbReference>
<name>A0AAV5VEV7_9BILA</name>
<protein>
    <recommendedName>
        <fullName evidence="3">Major facilitator superfamily (MFS) profile domain-containing protein</fullName>
    </recommendedName>
</protein>
<evidence type="ECO:0000313" key="5">
    <source>
        <dbReference type="Proteomes" id="UP001432322"/>
    </source>
</evidence>
<dbReference type="GO" id="GO:0022857">
    <property type="term" value="F:transmembrane transporter activity"/>
    <property type="evidence" value="ECO:0007669"/>
    <property type="project" value="InterPro"/>
</dbReference>
<keyword evidence="2" id="KW-0812">Transmembrane</keyword>
<dbReference type="InterPro" id="IPR011701">
    <property type="entry name" value="MFS"/>
</dbReference>
<feature type="transmembrane region" description="Helical" evidence="2">
    <location>
        <begin position="94"/>
        <end position="114"/>
    </location>
</feature>
<dbReference type="InterPro" id="IPR020846">
    <property type="entry name" value="MFS_dom"/>
</dbReference>
<feature type="transmembrane region" description="Helical" evidence="2">
    <location>
        <begin position="405"/>
        <end position="429"/>
    </location>
</feature>
<evidence type="ECO:0000313" key="4">
    <source>
        <dbReference type="EMBL" id="GMT18215.1"/>
    </source>
</evidence>
<comment type="caution">
    <text evidence="4">The sequence shown here is derived from an EMBL/GenBank/DDBJ whole genome shotgun (WGS) entry which is preliminary data.</text>
</comment>
<evidence type="ECO:0000256" key="1">
    <source>
        <dbReference type="ARBA" id="ARBA00004141"/>
    </source>
</evidence>
<dbReference type="GO" id="GO:0016020">
    <property type="term" value="C:membrane"/>
    <property type="evidence" value="ECO:0007669"/>
    <property type="project" value="UniProtKB-SubCell"/>
</dbReference>
<evidence type="ECO:0000256" key="2">
    <source>
        <dbReference type="SAM" id="Phobius"/>
    </source>
</evidence>
<feature type="domain" description="Major facilitator superfamily (MFS) profile" evidence="3">
    <location>
        <begin position="25"/>
        <end position="465"/>
    </location>
</feature>
<feature type="transmembrane region" description="Helical" evidence="2">
    <location>
        <begin position="123"/>
        <end position="141"/>
    </location>
</feature>
<dbReference type="PANTHER" id="PTHR45757">
    <property type="entry name" value="PROTEIN CBG23364-RELATED"/>
    <property type="match status" value="1"/>
</dbReference>
<feature type="transmembrane region" description="Helical" evidence="2">
    <location>
        <begin position="214"/>
        <end position="232"/>
    </location>
</feature>
<feature type="transmembrane region" description="Helical" evidence="2">
    <location>
        <begin position="266"/>
        <end position="292"/>
    </location>
</feature>
<feature type="transmembrane region" description="Helical" evidence="2">
    <location>
        <begin position="15"/>
        <end position="38"/>
    </location>
</feature>
<dbReference type="PANTHER" id="PTHR45757:SF18">
    <property type="entry name" value="MAJOR FACILITATOR SUPERFAMILY (MFS) PROFILE DOMAIN-CONTAINING PROTEIN"/>
    <property type="match status" value="1"/>
</dbReference>
<keyword evidence="2" id="KW-1133">Transmembrane helix</keyword>
<accession>A0AAV5VEV7</accession>
<feature type="transmembrane region" description="Helical" evidence="2">
    <location>
        <begin position="181"/>
        <end position="202"/>
    </location>
</feature>
<dbReference type="AlphaFoldDB" id="A0AAV5VEV7"/>
<feature type="non-terminal residue" evidence="4">
    <location>
        <position position="480"/>
    </location>
</feature>
<dbReference type="Gene3D" id="1.20.1250.20">
    <property type="entry name" value="MFS general substrate transporter like domains"/>
    <property type="match status" value="2"/>
</dbReference>
<feature type="transmembrane region" description="Helical" evidence="2">
    <location>
        <begin position="372"/>
        <end position="393"/>
    </location>
</feature>
<dbReference type="PROSITE" id="PS50850">
    <property type="entry name" value="MFS"/>
    <property type="match status" value="1"/>
</dbReference>
<comment type="subcellular location">
    <subcellularLocation>
        <location evidence="1">Membrane</location>
        <topology evidence="1">Multi-pass membrane protein</topology>
    </subcellularLocation>
</comment>
<organism evidence="4 5">
    <name type="scientific">Pristionchus fissidentatus</name>
    <dbReference type="NCBI Taxonomy" id="1538716"/>
    <lineage>
        <taxon>Eukaryota</taxon>
        <taxon>Metazoa</taxon>
        <taxon>Ecdysozoa</taxon>
        <taxon>Nematoda</taxon>
        <taxon>Chromadorea</taxon>
        <taxon>Rhabditida</taxon>
        <taxon>Rhabditina</taxon>
        <taxon>Diplogasteromorpha</taxon>
        <taxon>Diplogasteroidea</taxon>
        <taxon>Neodiplogasteridae</taxon>
        <taxon>Pristionchus</taxon>
    </lineage>
</organism>
<dbReference type="EMBL" id="BTSY01000003">
    <property type="protein sequence ID" value="GMT18215.1"/>
    <property type="molecule type" value="Genomic_DNA"/>
</dbReference>
<feature type="transmembrane region" description="Helical" evidence="2">
    <location>
        <begin position="312"/>
        <end position="333"/>
    </location>
</feature>